<evidence type="ECO:0000256" key="3">
    <source>
        <dbReference type="ARBA" id="ARBA00022475"/>
    </source>
</evidence>
<accession>A0A0B6RRP9</accession>
<keyword evidence="4 7" id="KW-0812">Transmembrane</keyword>
<feature type="transmembrane region" description="Helical" evidence="7">
    <location>
        <begin position="85"/>
        <end position="104"/>
    </location>
</feature>
<dbReference type="KEGG" id="bgp:BGL_1c15470"/>
<sequence>MSAPSSSRHAAPPPGHSRLAVLGSAVADWARTDGNAWLYVAKALTAAFIALGVSMVLDLPAPKTAMTTVFIVMQPQSGAVLAKSFYRLLGTLVGLIATLTLVGLFPQQPVLFLVALALWIAVCNAGATRNRNFRSYGFLLAGYTAALIGLPASQQPDTAFMSALTRVAEIVVGILSAGLVSALVFPRYTGEQMRTTLRRRFASFVDYVAAVLSGKLERAHIESVHTSFVADVIGFEAARSMAVFENHEQRSRNGRLSRLNSEFMMVSSRFHALHQLMNRLRESHDAAAVVALEPYYREIAPLLEPDGEPVRTAADAARAAGPLRAYRDALPARIRATRAQLETQPDFPLLDFDTAAELLYRFVSDLHDYAATYGSLASETHEREHWIEHFEPKTNLTASLIAGIRTATVILILGWFWIASAWPSGVMLVLNAAATCALVSISPRPSAMSIQMGLGATLGVLMGMLLMFGIYPRIDGFPMLCVALTPLLSIGLWLTTRPKTGAHGMGYLIFFSFLAGPDNITQYAPTEFLNNGLAILLSMLVSAVAFAVLIPPTAPWLKRRLFADLRRQVVLACRGRLGGSLRARFESGTRDLMHQAHTLSADQPGVQREALRWMFAVLEIGNAIIDLRHEFAGLPPDPRYAATMPWRIAVHRTRVTIAALFVRPTPARFDAALAANVEAIAATRQAIDTFAPPAEDRHRMERVLRHLHFVRTALLDRESPLAALDGHAGAPLNPGVQS</sequence>
<dbReference type="PANTHER" id="PTHR30509">
    <property type="entry name" value="P-HYDROXYBENZOIC ACID EFFLUX PUMP SUBUNIT-RELATED"/>
    <property type="match status" value="1"/>
</dbReference>
<evidence type="ECO:0000256" key="4">
    <source>
        <dbReference type="ARBA" id="ARBA00022692"/>
    </source>
</evidence>
<keyword evidence="6 7" id="KW-0472">Membrane</keyword>
<gene>
    <name evidence="8" type="primary">fusC</name>
    <name evidence="8" type="ORF">BGL_1c15470</name>
</gene>
<dbReference type="AlphaFoldDB" id="A0A0B6RRP9"/>
<feature type="transmembrane region" description="Helical" evidence="7">
    <location>
        <begin position="424"/>
        <end position="441"/>
    </location>
</feature>
<feature type="transmembrane region" description="Helical" evidence="7">
    <location>
        <begin position="396"/>
        <end position="418"/>
    </location>
</feature>
<evidence type="ECO:0000313" key="8">
    <source>
        <dbReference type="EMBL" id="AJK46063.1"/>
    </source>
</evidence>
<dbReference type="GO" id="GO:0005886">
    <property type="term" value="C:plasma membrane"/>
    <property type="evidence" value="ECO:0007669"/>
    <property type="project" value="UniProtKB-SubCell"/>
</dbReference>
<dbReference type="GO" id="GO:0022857">
    <property type="term" value="F:transmembrane transporter activity"/>
    <property type="evidence" value="ECO:0007669"/>
    <property type="project" value="InterPro"/>
</dbReference>
<feature type="transmembrane region" description="Helical" evidence="7">
    <location>
        <begin position="453"/>
        <end position="471"/>
    </location>
</feature>
<evidence type="ECO:0000256" key="5">
    <source>
        <dbReference type="ARBA" id="ARBA00022989"/>
    </source>
</evidence>
<feature type="transmembrane region" description="Helical" evidence="7">
    <location>
        <begin position="135"/>
        <end position="152"/>
    </location>
</feature>
<dbReference type="RefSeq" id="WP_042624669.1">
    <property type="nucleotide sequence ID" value="NZ_CP002580.1"/>
</dbReference>
<dbReference type="HOGENOM" id="CLU_013927_0_0_4"/>
<keyword evidence="3" id="KW-1003">Cell membrane</keyword>
<reference evidence="8 9" key="2">
    <citation type="journal article" date="2016" name="Appl. Microbiol. Biotechnol.">
        <title>Mutations improving production and secretion of extracellular lipase by Burkholderia glumae PG1.</title>
        <authorList>
            <person name="Knapp A."/>
            <person name="Voget S."/>
            <person name="Gao R."/>
            <person name="Zaburannyi N."/>
            <person name="Krysciak D."/>
            <person name="Breuer M."/>
            <person name="Hauer B."/>
            <person name="Streit W.R."/>
            <person name="Muller R."/>
            <person name="Daniel R."/>
            <person name="Jaeger K.E."/>
        </authorList>
    </citation>
    <scope>NUCLEOTIDE SEQUENCE [LARGE SCALE GENOMIC DNA]</scope>
    <source>
        <strain evidence="8 9">PG1</strain>
    </source>
</reference>
<evidence type="ECO:0000256" key="6">
    <source>
        <dbReference type="ARBA" id="ARBA00023136"/>
    </source>
</evidence>
<protein>
    <submittedName>
        <fullName evidence="8">Fusaric acid resistance protein FusC</fullName>
    </submittedName>
</protein>
<name>A0A0B6RRP9_BURPL</name>
<feature type="transmembrane region" description="Helical" evidence="7">
    <location>
        <begin position="36"/>
        <end position="57"/>
    </location>
</feature>
<keyword evidence="5 7" id="KW-1133">Transmembrane helix</keyword>
<dbReference type="InterPro" id="IPR006726">
    <property type="entry name" value="PHBA_efflux_AaeB/fusaric-R"/>
</dbReference>
<evidence type="ECO:0000313" key="9">
    <source>
        <dbReference type="Proteomes" id="UP000031838"/>
    </source>
</evidence>
<feature type="transmembrane region" description="Helical" evidence="7">
    <location>
        <begin position="531"/>
        <end position="550"/>
    </location>
</feature>
<evidence type="ECO:0000256" key="7">
    <source>
        <dbReference type="SAM" id="Phobius"/>
    </source>
</evidence>
<dbReference type="Proteomes" id="UP000031838">
    <property type="component" value="Chromosome 1"/>
</dbReference>
<feature type="transmembrane region" description="Helical" evidence="7">
    <location>
        <begin position="477"/>
        <end position="495"/>
    </location>
</feature>
<reference evidence="9" key="1">
    <citation type="submission" date="2011-03" db="EMBL/GenBank/DDBJ databases">
        <authorList>
            <person name="Voget S."/>
            <person name="Streit W.R."/>
            <person name="Jaeger K.E."/>
            <person name="Daniel R."/>
        </authorList>
    </citation>
    <scope>NUCLEOTIDE SEQUENCE [LARGE SCALE GENOMIC DNA]</scope>
    <source>
        <strain evidence="9">PG1</strain>
    </source>
</reference>
<evidence type="ECO:0000256" key="1">
    <source>
        <dbReference type="ARBA" id="ARBA00004651"/>
    </source>
</evidence>
<feature type="transmembrane region" description="Helical" evidence="7">
    <location>
        <begin position="164"/>
        <end position="185"/>
    </location>
</feature>
<comment type="subcellular location">
    <subcellularLocation>
        <location evidence="1">Cell membrane</location>
        <topology evidence="1">Multi-pass membrane protein</topology>
    </subcellularLocation>
</comment>
<evidence type="ECO:0000256" key="2">
    <source>
        <dbReference type="ARBA" id="ARBA00022448"/>
    </source>
</evidence>
<dbReference type="Pfam" id="PF04632">
    <property type="entry name" value="FUSC"/>
    <property type="match status" value="1"/>
</dbReference>
<feature type="transmembrane region" description="Helical" evidence="7">
    <location>
        <begin position="110"/>
        <end position="128"/>
    </location>
</feature>
<organism evidence="8 9">
    <name type="scientific">Burkholderia plantarii</name>
    <dbReference type="NCBI Taxonomy" id="41899"/>
    <lineage>
        <taxon>Bacteria</taxon>
        <taxon>Pseudomonadati</taxon>
        <taxon>Pseudomonadota</taxon>
        <taxon>Betaproteobacteria</taxon>
        <taxon>Burkholderiales</taxon>
        <taxon>Burkholderiaceae</taxon>
        <taxon>Burkholderia</taxon>
    </lineage>
</organism>
<dbReference type="PANTHER" id="PTHR30509:SF9">
    <property type="entry name" value="MULTIDRUG RESISTANCE PROTEIN MDTO"/>
    <property type="match status" value="1"/>
</dbReference>
<proteinExistence type="predicted"/>
<dbReference type="EMBL" id="CP002580">
    <property type="protein sequence ID" value="AJK46063.1"/>
    <property type="molecule type" value="Genomic_DNA"/>
</dbReference>
<keyword evidence="9" id="KW-1185">Reference proteome</keyword>
<keyword evidence="2" id="KW-0813">Transport</keyword>